<evidence type="ECO:0000313" key="3">
    <source>
        <dbReference type="Proteomes" id="UP001642484"/>
    </source>
</evidence>
<evidence type="ECO:0000313" key="1">
    <source>
        <dbReference type="EMBL" id="CAK9036039.1"/>
    </source>
</evidence>
<comment type="caution">
    <text evidence="1">The sequence shown here is derived from an EMBL/GenBank/DDBJ whole genome shotgun (WGS) entry which is preliminary data.</text>
</comment>
<dbReference type="EMBL" id="CAXAMN010011803">
    <property type="protein sequence ID" value="CAK9036307.1"/>
    <property type="molecule type" value="Genomic_DNA"/>
</dbReference>
<organism evidence="1 3">
    <name type="scientific">Durusdinium trenchii</name>
    <dbReference type="NCBI Taxonomy" id="1381693"/>
    <lineage>
        <taxon>Eukaryota</taxon>
        <taxon>Sar</taxon>
        <taxon>Alveolata</taxon>
        <taxon>Dinophyceae</taxon>
        <taxon>Suessiales</taxon>
        <taxon>Symbiodiniaceae</taxon>
        <taxon>Durusdinium</taxon>
    </lineage>
</organism>
<accession>A0ABP0LD20</accession>
<dbReference type="Proteomes" id="UP001642484">
    <property type="component" value="Unassembled WGS sequence"/>
</dbReference>
<keyword evidence="3" id="KW-1185">Reference proteome</keyword>
<proteinExistence type="predicted"/>
<reference evidence="1 3" key="1">
    <citation type="submission" date="2024-02" db="EMBL/GenBank/DDBJ databases">
        <authorList>
            <person name="Chen Y."/>
            <person name="Shah S."/>
            <person name="Dougan E. K."/>
            <person name="Thang M."/>
            <person name="Chan C."/>
        </authorList>
    </citation>
    <scope>NUCLEOTIDE SEQUENCE [LARGE SCALE GENOMIC DNA]</scope>
</reference>
<gene>
    <name evidence="1" type="ORF">CCMP2556_LOCUS20135</name>
    <name evidence="2" type="ORF">CCMP2556_LOCUS20232</name>
</gene>
<protein>
    <submittedName>
        <fullName evidence="1">Uncharacterized protein</fullName>
    </submittedName>
</protein>
<sequence>MPTYVDKFTIFGTTVIARTFAPTRGRLQATPWGCAPPARTLQCRRPQKWALEHIPRTVQNTCGADRTAKQALVIACPVQNVGRGHGVLRISGSLRQPAESKLGDVSECIYGGPSLVETRLTCTWTRLHLASFSYAKSIPT</sequence>
<name>A0ABP0LD20_9DINO</name>
<evidence type="ECO:0000313" key="2">
    <source>
        <dbReference type="EMBL" id="CAK9036307.1"/>
    </source>
</evidence>
<dbReference type="EMBL" id="CAXAMN010011703">
    <property type="protein sequence ID" value="CAK9036039.1"/>
    <property type="molecule type" value="Genomic_DNA"/>
</dbReference>